<dbReference type="Proteomes" id="UP001139461">
    <property type="component" value="Unassembled WGS sequence"/>
</dbReference>
<reference evidence="2" key="1">
    <citation type="submission" date="2021-09" db="EMBL/GenBank/DDBJ databases">
        <title>Genome of Aequorivita sp. strain F47161.</title>
        <authorList>
            <person name="Wang Y."/>
        </authorList>
    </citation>
    <scope>NUCLEOTIDE SEQUENCE</scope>
    <source>
        <strain evidence="2">F47161</strain>
    </source>
</reference>
<feature type="chain" id="PRO_5040912986" description="Fn3-like domain-containing protein" evidence="1">
    <location>
        <begin position="24"/>
        <end position="268"/>
    </location>
</feature>
<organism evidence="2 3">
    <name type="scientific">Aequorivita vitellina</name>
    <dbReference type="NCBI Taxonomy" id="2874475"/>
    <lineage>
        <taxon>Bacteria</taxon>
        <taxon>Pseudomonadati</taxon>
        <taxon>Bacteroidota</taxon>
        <taxon>Flavobacteriia</taxon>
        <taxon>Flavobacteriales</taxon>
        <taxon>Flavobacteriaceae</taxon>
        <taxon>Aequorivita</taxon>
    </lineage>
</organism>
<dbReference type="EMBL" id="JAIRBA010000004">
    <property type="protein sequence ID" value="MCG2417938.1"/>
    <property type="molecule type" value="Genomic_DNA"/>
</dbReference>
<keyword evidence="3" id="KW-1185">Reference proteome</keyword>
<dbReference type="RefSeq" id="WP_237601754.1">
    <property type="nucleotide sequence ID" value="NZ_JAIRBA010000004.1"/>
</dbReference>
<evidence type="ECO:0000256" key="1">
    <source>
        <dbReference type="SAM" id="SignalP"/>
    </source>
</evidence>
<dbReference type="AlphaFoldDB" id="A0A9X1QS70"/>
<evidence type="ECO:0000313" key="2">
    <source>
        <dbReference type="EMBL" id="MCG2417938.1"/>
    </source>
</evidence>
<name>A0A9X1QS70_9FLAO</name>
<evidence type="ECO:0008006" key="4">
    <source>
        <dbReference type="Google" id="ProtNLM"/>
    </source>
</evidence>
<gene>
    <name evidence="2" type="ORF">K8089_02810</name>
</gene>
<accession>A0A9X1QS70</accession>
<proteinExistence type="predicted"/>
<protein>
    <recommendedName>
        <fullName evidence="4">Fn3-like domain-containing protein</fullName>
    </recommendedName>
</protein>
<sequence length="268" mass="29532">MRTYLHYSLILFFCTCFGLSTFAQGISMSPTRLFFTGNPGETVSQPVVLNNNSEVDYIFNINTKDWKREEDGNKVYFEPGTLENSNATWISTTESSVSLPAKSTKEIIITMKIPADASTSAVTNSMLFFTQIGKQKDKAELQNGIGIIALFEFGLHVYCTPPNNSTLSLEIMSIEEISDENTTSRKVAIGIENDGNVINDATVELEFTNTETGEEIKLEPINISMLPDTKQIVNFNVPEGLSGTYLGVAIVKMAGTNDLRVGEKTFAF</sequence>
<evidence type="ECO:0000313" key="3">
    <source>
        <dbReference type="Proteomes" id="UP001139461"/>
    </source>
</evidence>
<comment type="caution">
    <text evidence="2">The sequence shown here is derived from an EMBL/GenBank/DDBJ whole genome shotgun (WGS) entry which is preliminary data.</text>
</comment>
<keyword evidence="1" id="KW-0732">Signal</keyword>
<feature type="signal peptide" evidence="1">
    <location>
        <begin position="1"/>
        <end position="23"/>
    </location>
</feature>